<accession>A0AC61RGP1</accession>
<evidence type="ECO:0000313" key="2">
    <source>
        <dbReference type="Proteomes" id="UP000306319"/>
    </source>
</evidence>
<proteinExistence type="predicted"/>
<comment type="caution">
    <text evidence="1">The sequence shown here is derived from an EMBL/GenBank/DDBJ whole genome shotgun (WGS) entry which is preliminary data.</text>
</comment>
<gene>
    <name evidence="1" type="ORF">E5331_08165</name>
</gene>
<name>A0AC61RGP1_9BACT</name>
<dbReference type="Proteomes" id="UP000306319">
    <property type="component" value="Unassembled WGS sequence"/>
</dbReference>
<organism evidence="1 2">
    <name type="scientific">Lepagella muris</name>
    <dbReference type="NCBI Taxonomy" id="3032870"/>
    <lineage>
        <taxon>Bacteria</taxon>
        <taxon>Pseudomonadati</taxon>
        <taxon>Bacteroidota</taxon>
        <taxon>Bacteroidia</taxon>
        <taxon>Bacteroidales</taxon>
        <taxon>Muribaculaceae</taxon>
        <taxon>Lepagella</taxon>
    </lineage>
</organism>
<dbReference type="EMBL" id="SRYB01000009">
    <property type="protein sequence ID" value="TGY79028.1"/>
    <property type="molecule type" value="Genomic_DNA"/>
</dbReference>
<evidence type="ECO:0000313" key="1">
    <source>
        <dbReference type="EMBL" id="TGY79028.1"/>
    </source>
</evidence>
<sequence>MTNWKNLKNNPPTESCNICLKIGVSYDTYYFKRYTSYSWELYKFPRAIGPEKVPDNAFYINLDEIK</sequence>
<protein>
    <submittedName>
        <fullName evidence="1">Uncharacterized protein</fullName>
    </submittedName>
</protein>
<reference evidence="1" key="1">
    <citation type="submission" date="2019-04" db="EMBL/GenBank/DDBJ databases">
        <title>Microbes associate with the intestines of laboratory mice.</title>
        <authorList>
            <person name="Navarre W."/>
            <person name="Wong E."/>
            <person name="Huang K."/>
            <person name="Tropini C."/>
            <person name="Ng K."/>
            <person name="Yu B."/>
        </authorList>
    </citation>
    <scope>NUCLEOTIDE SEQUENCE</scope>
    <source>
        <strain evidence="1">NM04_E33</strain>
    </source>
</reference>
<keyword evidence="2" id="KW-1185">Reference proteome</keyword>